<dbReference type="AlphaFoldDB" id="A0A5P2BCE9"/>
<sequence>MNEAKQNPNTPNSSNTAKMEPGSYGYCSWHRGYSAGIRVINVVEQGSGPGGVDFACLPCREEHDLVPFADRP</sequence>
<dbReference type="EMBL" id="CP029193">
    <property type="protein sequence ID" value="QES27966.1"/>
    <property type="molecule type" value="Genomic_DNA"/>
</dbReference>
<accession>A0A5P2BCE9</accession>
<evidence type="ECO:0000313" key="2">
    <source>
        <dbReference type="Proteomes" id="UP000323046"/>
    </source>
</evidence>
<proteinExistence type="predicted"/>
<reference evidence="1 2" key="1">
    <citation type="submission" date="2018-05" db="EMBL/GenBank/DDBJ databases">
        <title>Streptomyces venezuelae.</title>
        <authorList>
            <person name="Kim W."/>
            <person name="Lee N."/>
            <person name="Cho B.-K."/>
        </authorList>
    </citation>
    <scope>NUCLEOTIDE SEQUENCE [LARGE SCALE GENOMIC DNA]</scope>
    <source>
        <strain evidence="1 2">ATCC 14583</strain>
    </source>
</reference>
<evidence type="ECO:0000313" key="1">
    <source>
        <dbReference type="EMBL" id="QES27966.1"/>
    </source>
</evidence>
<protein>
    <submittedName>
        <fullName evidence="1">Uncharacterized protein</fullName>
    </submittedName>
</protein>
<dbReference type="OrthoDB" id="4328863at2"/>
<dbReference type="Proteomes" id="UP000323046">
    <property type="component" value="Chromosome"/>
</dbReference>
<keyword evidence="2" id="KW-1185">Reference proteome</keyword>
<gene>
    <name evidence="1" type="ORF">DEJ47_17350</name>
</gene>
<name>A0A5P2BCE9_STRVZ</name>
<organism evidence="1 2">
    <name type="scientific">Streptomyces venezuelae</name>
    <dbReference type="NCBI Taxonomy" id="54571"/>
    <lineage>
        <taxon>Bacteria</taxon>
        <taxon>Bacillati</taxon>
        <taxon>Actinomycetota</taxon>
        <taxon>Actinomycetes</taxon>
        <taxon>Kitasatosporales</taxon>
        <taxon>Streptomycetaceae</taxon>
        <taxon>Streptomyces</taxon>
    </lineage>
</organism>